<dbReference type="Proteomes" id="UP000002601">
    <property type="component" value="Chromosome"/>
</dbReference>
<sequence>MELNEHISNSCSDLEKTESGYKRSYIFKESFPGFDGHFPGNPILPGVIQTLLGQNSSMEALEREYPAEKLIMQSITRCKFLRPVKPMEKLDLTFSLKAKGLNHISICSLTVDGETAATYQLIFGPEEL</sequence>
<proteinExistence type="predicted"/>
<dbReference type="HOGENOM" id="CLU_155112_0_0_7"/>
<dbReference type="InterPro" id="IPR029069">
    <property type="entry name" value="HotDog_dom_sf"/>
</dbReference>
<accession>C6BXN8</accession>
<dbReference type="Gene3D" id="3.10.129.10">
    <property type="entry name" value="Hotdog Thioesterase"/>
    <property type="match status" value="1"/>
</dbReference>
<dbReference type="OrthoDB" id="9772788at2"/>
<dbReference type="RefSeq" id="WP_015850415.1">
    <property type="nucleotide sequence ID" value="NC_012881.1"/>
</dbReference>
<evidence type="ECO:0000313" key="3">
    <source>
        <dbReference type="Proteomes" id="UP000002601"/>
    </source>
</evidence>
<dbReference type="GO" id="GO:0016829">
    <property type="term" value="F:lyase activity"/>
    <property type="evidence" value="ECO:0007669"/>
    <property type="project" value="UniProtKB-KW"/>
</dbReference>
<dbReference type="Pfam" id="PF22818">
    <property type="entry name" value="ApeI-like"/>
    <property type="match status" value="1"/>
</dbReference>
<protein>
    <submittedName>
        <fullName evidence="2">Beta-hydroxyacyl-(Acyl-carrier-protein) dehydratase FabA/FabZ</fullName>
    </submittedName>
</protein>
<dbReference type="InterPro" id="IPR054545">
    <property type="entry name" value="ApeI-like"/>
</dbReference>
<keyword evidence="3" id="KW-1185">Reference proteome</keyword>
<gene>
    <name evidence="2" type="ordered locus">Desal_0529</name>
</gene>
<reference evidence="2 3" key="1">
    <citation type="submission" date="2009-06" db="EMBL/GenBank/DDBJ databases">
        <title>Complete sequence of Desulfovibrio salexigens DSM 2638.</title>
        <authorList>
            <consortium name="US DOE Joint Genome Institute"/>
            <person name="Lucas S."/>
            <person name="Copeland A."/>
            <person name="Lapidus A."/>
            <person name="Glavina del Rio T."/>
            <person name="Tice H."/>
            <person name="Bruce D."/>
            <person name="Goodwin L."/>
            <person name="Pitluck S."/>
            <person name="Munk A.C."/>
            <person name="Brettin T."/>
            <person name="Detter J.C."/>
            <person name="Han C."/>
            <person name="Tapia R."/>
            <person name="Larimer F."/>
            <person name="Land M."/>
            <person name="Hauser L."/>
            <person name="Kyrpides N."/>
            <person name="Anderson I."/>
            <person name="Wall J.D."/>
            <person name="Arkin A.P."/>
            <person name="Dehal P."/>
            <person name="Chivian D."/>
            <person name="Giles B."/>
            <person name="Hazen T.C."/>
        </authorList>
    </citation>
    <scope>NUCLEOTIDE SEQUENCE [LARGE SCALE GENOMIC DNA]</scope>
    <source>
        <strain evidence="3">ATCC 14822 / DSM 2638 / NCIMB 8403 / VKM B-1763</strain>
    </source>
</reference>
<feature type="domain" description="ApeI dehydratase-like" evidence="1">
    <location>
        <begin position="25"/>
        <end position="99"/>
    </location>
</feature>
<evidence type="ECO:0000259" key="1">
    <source>
        <dbReference type="Pfam" id="PF22818"/>
    </source>
</evidence>
<evidence type="ECO:0000313" key="2">
    <source>
        <dbReference type="EMBL" id="ACS78596.1"/>
    </source>
</evidence>
<dbReference type="STRING" id="526222.Desal_0529"/>
<dbReference type="KEGG" id="dsa:Desal_0529"/>
<dbReference type="eggNOG" id="ENOG5033N9G">
    <property type="taxonomic scope" value="Bacteria"/>
</dbReference>
<dbReference type="SUPFAM" id="SSF54637">
    <property type="entry name" value="Thioesterase/thiol ester dehydrase-isomerase"/>
    <property type="match status" value="1"/>
</dbReference>
<dbReference type="AlphaFoldDB" id="C6BXN8"/>
<organism evidence="2 3">
    <name type="scientific">Maridesulfovibrio salexigens (strain ATCC 14822 / DSM 2638 / NCIMB 8403 / VKM B-1763)</name>
    <name type="common">Desulfovibrio salexigens</name>
    <dbReference type="NCBI Taxonomy" id="526222"/>
    <lineage>
        <taxon>Bacteria</taxon>
        <taxon>Pseudomonadati</taxon>
        <taxon>Thermodesulfobacteriota</taxon>
        <taxon>Desulfovibrionia</taxon>
        <taxon>Desulfovibrionales</taxon>
        <taxon>Desulfovibrionaceae</taxon>
        <taxon>Maridesulfovibrio</taxon>
    </lineage>
</organism>
<dbReference type="EMBL" id="CP001649">
    <property type="protein sequence ID" value="ACS78596.1"/>
    <property type="molecule type" value="Genomic_DNA"/>
</dbReference>
<name>C6BXN8_MARSD</name>